<dbReference type="SUPFAM" id="SSF56672">
    <property type="entry name" value="DNA/RNA polymerases"/>
    <property type="match status" value="1"/>
</dbReference>
<proteinExistence type="predicted"/>
<dbReference type="GO" id="GO:0016301">
    <property type="term" value="F:kinase activity"/>
    <property type="evidence" value="ECO:0007669"/>
    <property type="project" value="UniProtKB-KW"/>
</dbReference>
<dbReference type="Proteomes" id="UP001165190">
    <property type="component" value="Unassembled WGS sequence"/>
</dbReference>
<dbReference type="PANTHER" id="PTHR11439:SF455">
    <property type="entry name" value="RLK (RECEPTOR-LIKE PROTEIN KINASE) 8, PUTATIVE-RELATED"/>
    <property type="match status" value="1"/>
</dbReference>
<comment type="caution">
    <text evidence="1">The sequence shown here is derived from an EMBL/GenBank/DDBJ whole genome shotgun (WGS) entry which is preliminary data.</text>
</comment>
<organism evidence="1 2">
    <name type="scientific">Hibiscus trionum</name>
    <name type="common">Flower of an hour</name>
    <dbReference type="NCBI Taxonomy" id="183268"/>
    <lineage>
        <taxon>Eukaryota</taxon>
        <taxon>Viridiplantae</taxon>
        <taxon>Streptophyta</taxon>
        <taxon>Embryophyta</taxon>
        <taxon>Tracheophyta</taxon>
        <taxon>Spermatophyta</taxon>
        <taxon>Magnoliopsida</taxon>
        <taxon>eudicotyledons</taxon>
        <taxon>Gunneridae</taxon>
        <taxon>Pentapetalae</taxon>
        <taxon>rosids</taxon>
        <taxon>malvids</taxon>
        <taxon>Malvales</taxon>
        <taxon>Malvaceae</taxon>
        <taxon>Malvoideae</taxon>
        <taxon>Hibiscus</taxon>
    </lineage>
</organism>
<dbReference type="AlphaFoldDB" id="A0A9W7J125"/>
<evidence type="ECO:0000313" key="1">
    <source>
        <dbReference type="EMBL" id="GMJ05806.1"/>
    </source>
</evidence>
<evidence type="ECO:0000313" key="2">
    <source>
        <dbReference type="Proteomes" id="UP001165190"/>
    </source>
</evidence>
<keyword evidence="1" id="KW-0808">Transferase</keyword>
<keyword evidence="1" id="KW-0418">Kinase</keyword>
<name>A0A9W7J125_HIBTR</name>
<keyword evidence="2" id="KW-1185">Reference proteome</keyword>
<dbReference type="PANTHER" id="PTHR11439">
    <property type="entry name" value="GAG-POL-RELATED RETROTRANSPOSON"/>
    <property type="match status" value="1"/>
</dbReference>
<reference evidence="1" key="1">
    <citation type="submission" date="2023-05" db="EMBL/GenBank/DDBJ databases">
        <title>Genome and transcriptome analyses reveal genes involved in the formation of fine ridges on petal epidermal cells in Hibiscus trionum.</title>
        <authorList>
            <person name="Koshimizu S."/>
            <person name="Masuda S."/>
            <person name="Ishii T."/>
            <person name="Shirasu K."/>
            <person name="Hoshino A."/>
            <person name="Arita M."/>
        </authorList>
    </citation>
    <scope>NUCLEOTIDE SEQUENCE</scope>
    <source>
        <strain evidence="1">Hamamatsu line</strain>
    </source>
</reference>
<dbReference type="OrthoDB" id="998016at2759"/>
<dbReference type="EMBL" id="BSYR01000045">
    <property type="protein sequence ID" value="GMJ05806.1"/>
    <property type="molecule type" value="Genomic_DNA"/>
</dbReference>
<protein>
    <submittedName>
        <fullName evidence="1">Cysteine-rich RLK (RECEPTOR-like protein kinase) 8</fullName>
    </submittedName>
</protein>
<gene>
    <name evidence="1" type="ORF">HRI_004249800</name>
</gene>
<dbReference type="InterPro" id="IPR043502">
    <property type="entry name" value="DNA/RNA_pol_sf"/>
</dbReference>
<sequence length="93" mass="10785">MIVYPKLSRHEGDFLNDVQGYRSIVGAIQYICHTRPDISFSVNKVVQYMQSPTDTHWLAVKRILKYLQGTLNFWFHFTAANFSPTLQAFSDVD</sequence>
<accession>A0A9W7J125</accession>